<dbReference type="EMBL" id="JAICBX010000002">
    <property type="protein sequence ID" value="MBW8637405.1"/>
    <property type="molecule type" value="Genomic_DNA"/>
</dbReference>
<feature type="transmembrane region" description="Helical" evidence="8">
    <location>
        <begin position="124"/>
        <end position="144"/>
    </location>
</feature>
<name>A0AAE2ZMU8_9HYPH</name>
<dbReference type="Proteomes" id="UP001196509">
    <property type="component" value="Unassembled WGS sequence"/>
</dbReference>
<proteinExistence type="predicted"/>
<evidence type="ECO:0000256" key="7">
    <source>
        <dbReference type="SAM" id="MobiDB-lite"/>
    </source>
</evidence>
<sequence>MRHVIVMAATGSVGLVSIFIVDALNLFYISLLGQSELAAVIGYAGTLIFFTVSISIGMSIAGTAITSRALGAEDRERARRLAGASLFFTGLTTTLFVSIAFPFLDVLVGMLGATGRTAALTVEYMQIVLPSLPVIAVGMSMAGLLRSTGDAKRAMFITLIGGAATAVLDPIFIFALDLGIHGAALSTVISRFTIVIAGYYFLRRIHDLLALPSLAVLTRSMRPYFAVAGPAIMTQLATPVGNAFVTFEIASYGDSAVAGWAVVGRIIPVAFGALFAMSGAVGPILGQNYGAKRYDRLRSTMRNSYFLMTVYVAVMCVILALGRNQIAALFDATGEAGDLVRFFCLFVSFSFLFNGLLFVSNAAFNNLGYAFYSTLFNWGRSAGVIPLVWLGSWLYGAEGALAGFGLSGVIFGLGAAFTCLKVIDQIAKTKPPKPPHAPDIRFPPAANSPFTSGKAAT</sequence>
<protein>
    <submittedName>
        <fullName evidence="9">MATE family efflux transporter</fullName>
    </submittedName>
</protein>
<feature type="region of interest" description="Disordered" evidence="7">
    <location>
        <begin position="430"/>
        <end position="457"/>
    </location>
</feature>
<evidence type="ECO:0000256" key="5">
    <source>
        <dbReference type="ARBA" id="ARBA00022989"/>
    </source>
</evidence>
<reference evidence="9" key="1">
    <citation type="submission" date="2021-08" db="EMBL/GenBank/DDBJ databases">
        <title>Hoeflea bacterium WL0058 sp. nov., isolated from the sediment.</title>
        <authorList>
            <person name="Wang L."/>
            <person name="Zhang D."/>
        </authorList>
    </citation>
    <scope>NUCLEOTIDE SEQUENCE</scope>
    <source>
        <strain evidence="9">WL0058</strain>
    </source>
</reference>
<feature type="transmembrane region" description="Helical" evidence="8">
    <location>
        <begin position="339"/>
        <end position="363"/>
    </location>
</feature>
<evidence type="ECO:0000256" key="3">
    <source>
        <dbReference type="ARBA" id="ARBA00022475"/>
    </source>
</evidence>
<dbReference type="InterPro" id="IPR052031">
    <property type="entry name" value="Membrane_Transporter-Flippase"/>
</dbReference>
<feature type="transmembrane region" description="Helical" evidence="8">
    <location>
        <begin position="305"/>
        <end position="327"/>
    </location>
</feature>
<evidence type="ECO:0000256" key="2">
    <source>
        <dbReference type="ARBA" id="ARBA00022448"/>
    </source>
</evidence>
<dbReference type="GO" id="GO:0042910">
    <property type="term" value="F:xenobiotic transmembrane transporter activity"/>
    <property type="evidence" value="ECO:0007669"/>
    <property type="project" value="InterPro"/>
</dbReference>
<comment type="subcellular location">
    <subcellularLocation>
        <location evidence="1">Cell inner membrane</location>
        <topology evidence="1">Multi-pass membrane protein</topology>
    </subcellularLocation>
</comment>
<accession>A0AAE2ZMU8</accession>
<dbReference type="PANTHER" id="PTHR43549:SF3">
    <property type="entry name" value="MULTIDRUG RESISTANCE PROTEIN YPNP-RELATED"/>
    <property type="match status" value="1"/>
</dbReference>
<comment type="caution">
    <text evidence="9">The sequence shown here is derived from an EMBL/GenBank/DDBJ whole genome shotgun (WGS) entry which is preliminary data.</text>
</comment>
<dbReference type="InterPro" id="IPR002528">
    <property type="entry name" value="MATE_fam"/>
</dbReference>
<dbReference type="GO" id="GO:0005886">
    <property type="term" value="C:plasma membrane"/>
    <property type="evidence" value="ECO:0007669"/>
    <property type="project" value="UniProtKB-SubCell"/>
</dbReference>
<feature type="transmembrane region" description="Helical" evidence="8">
    <location>
        <begin position="257"/>
        <end position="285"/>
    </location>
</feature>
<dbReference type="PIRSF" id="PIRSF006603">
    <property type="entry name" value="DinF"/>
    <property type="match status" value="1"/>
</dbReference>
<feature type="transmembrane region" description="Helical" evidence="8">
    <location>
        <begin position="37"/>
        <end position="60"/>
    </location>
</feature>
<keyword evidence="3" id="KW-1003">Cell membrane</keyword>
<feature type="transmembrane region" description="Helical" evidence="8">
    <location>
        <begin position="156"/>
        <end position="176"/>
    </location>
</feature>
<feature type="transmembrane region" description="Helical" evidence="8">
    <location>
        <begin position="81"/>
        <end position="104"/>
    </location>
</feature>
<keyword evidence="4 8" id="KW-0812">Transmembrane</keyword>
<dbReference type="GO" id="GO:0015297">
    <property type="term" value="F:antiporter activity"/>
    <property type="evidence" value="ECO:0007669"/>
    <property type="project" value="InterPro"/>
</dbReference>
<feature type="transmembrane region" description="Helical" evidence="8">
    <location>
        <begin position="401"/>
        <end position="423"/>
    </location>
</feature>
<feature type="transmembrane region" description="Helical" evidence="8">
    <location>
        <begin position="223"/>
        <end position="245"/>
    </location>
</feature>
<evidence type="ECO:0000256" key="1">
    <source>
        <dbReference type="ARBA" id="ARBA00004429"/>
    </source>
</evidence>
<keyword evidence="2" id="KW-0813">Transport</keyword>
<evidence type="ECO:0000256" key="4">
    <source>
        <dbReference type="ARBA" id="ARBA00022692"/>
    </source>
</evidence>
<organism evidence="9 10">
    <name type="scientific">Flavimaribacter sediminis</name>
    <dbReference type="NCBI Taxonomy" id="2865987"/>
    <lineage>
        <taxon>Bacteria</taxon>
        <taxon>Pseudomonadati</taxon>
        <taxon>Pseudomonadota</taxon>
        <taxon>Alphaproteobacteria</taxon>
        <taxon>Hyphomicrobiales</taxon>
        <taxon>Rhizobiaceae</taxon>
        <taxon>Flavimaribacter</taxon>
    </lineage>
</organism>
<feature type="transmembrane region" description="Helical" evidence="8">
    <location>
        <begin position="12"/>
        <end position="31"/>
    </location>
</feature>
<feature type="transmembrane region" description="Helical" evidence="8">
    <location>
        <begin position="182"/>
        <end position="202"/>
    </location>
</feature>
<feature type="transmembrane region" description="Helical" evidence="8">
    <location>
        <begin position="375"/>
        <end position="395"/>
    </location>
</feature>
<dbReference type="Pfam" id="PF01554">
    <property type="entry name" value="MatE"/>
    <property type="match status" value="2"/>
</dbReference>
<dbReference type="PANTHER" id="PTHR43549">
    <property type="entry name" value="MULTIDRUG RESISTANCE PROTEIN YPNP-RELATED"/>
    <property type="match status" value="1"/>
</dbReference>
<dbReference type="AlphaFoldDB" id="A0AAE2ZMU8"/>
<keyword evidence="10" id="KW-1185">Reference proteome</keyword>
<evidence type="ECO:0000256" key="6">
    <source>
        <dbReference type="ARBA" id="ARBA00023136"/>
    </source>
</evidence>
<evidence type="ECO:0000256" key="8">
    <source>
        <dbReference type="SAM" id="Phobius"/>
    </source>
</evidence>
<keyword evidence="6 8" id="KW-0472">Membrane</keyword>
<gene>
    <name evidence="9" type="ORF">K1W69_09415</name>
</gene>
<dbReference type="InterPro" id="IPR048279">
    <property type="entry name" value="MdtK-like"/>
</dbReference>
<keyword evidence="5 8" id="KW-1133">Transmembrane helix</keyword>
<evidence type="ECO:0000313" key="10">
    <source>
        <dbReference type="Proteomes" id="UP001196509"/>
    </source>
</evidence>
<evidence type="ECO:0000313" key="9">
    <source>
        <dbReference type="EMBL" id="MBW8637405.1"/>
    </source>
</evidence>
<dbReference type="NCBIfam" id="TIGR00797">
    <property type="entry name" value="matE"/>
    <property type="match status" value="1"/>
</dbReference>